<comment type="caution">
    <text evidence="9">The sequence shown here is derived from an EMBL/GenBank/DDBJ whole genome shotgun (WGS) entry which is preliminary data.</text>
</comment>
<feature type="compositionally biased region" description="Basic and acidic residues" evidence="6">
    <location>
        <begin position="1270"/>
        <end position="1284"/>
    </location>
</feature>
<evidence type="ECO:0000313" key="9">
    <source>
        <dbReference type="EMBL" id="KAK6752336.1"/>
    </source>
</evidence>
<reference evidence="9 10" key="1">
    <citation type="submission" date="2023-08" db="EMBL/GenBank/DDBJ databases">
        <title>A Necator americanus chromosomal reference genome.</title>
        <authorList>
            <person name="Ilik V."/>
            <person name="Petrzelkova K.J."/>
            <person name="Pardy F."/>
            <person name="Fuh T."/>
            <person name="Niatou-Singa F.S."/>
            <person name="Gouil Q."/>
            <person name="Baker L."/>
            <person name="Ritchie M.E."/>
            <person name="Jex A.R."/>
            <person name="Gazzola D."/>
            <person name="Li H."/>
            <person name="Toshio Fujiwara R."/>
            <person name="Zhan B."/>
            <person name="Aroian R.V."/>
            <person name="Pafco B."/>
            <person name="Schwarz E.M."/>
        </authorList>
    </citation>
    <scope>NUCLEOTIDE SEQUENCE [LARGE SCALE GENOMIC DNA]</scope>
    <source>
        <strain evidence="9 10">Aroian</strain>
        <tissue evidence="9">Whole animal</tissue>
    </source>
</reference>
<keyword evidence="10" id="KW-1185">Reference proteome</keyword>
<evidence type="ECO:0000256" key="7">
    <source>
        <dbReference type="SAM" id="Phobius"/>
    </source>
</evidence>
<dbReference type="PANTHER" id="PTHR22950:SF193">
    <property type="entry name" value="AMINO ACID TRANSPORTER TRANSMEMBRANE DOMAIN-CONTAINING PROTEIN"/>
    <property type="match status" value="1"/>
</dbReference>
<feature type="coiled-coil region" evidence="5">
    <location>
        <begin position="2011"/>
        <end position="2042"/>
    </location>
</feature>
<keyword evidence="5" id="KW-0175">Coiled coil</keyword>
<feature type="domain" description="Amino acid transporter transmembrane" evidence="8">
    <location>
        <begin position="40"/>
        <end position="415"/>
    </location>
</feature>
<feature type="transmembrane region" description="Helical" evidence="7">
    <location>
        <begin position="2277"/>
        <end position="2296"/>
    </location>
</feature>
<dbReference type="InterPro" id="IPR013057">
    <property type="entry name" value="AA_transpt_TM"/>
</dbReference>
<feature type="compositionally biased region" description="Basic and acidic residues" evidence="6">
    <location>
        <begin position="1449"/>
        <end position="1461"/>
    </location>
</feature>
<dbReference type="Gene3D" id="1.20.1070.10">
    <property type="entry name" value="Rhodopsin 7-helix transmembrane proteins"/>
    <property type="match status" value="1"/>
</dbReference>
<feature type="transmembrane region" description="Helical" evidence="7">
    <location>
        <begin position="389"/>
        <end position="419"/>
    </location>
</feature>
<feature type="transmembrane region" description="Helical" evidence="7">
    <location>
        <begin position="360"/>
        <end position="383"/>
    </location>
</feature>
<evidence type="ECO:0000259" key="8">
    <source>
        <dbReference type="Pfam" id="PF01490"/>
    </source>
</evidence>
<feature type="transmembrane region" description="Helical" evidence="7">
    <location>
        <begin position="176"/>
        <end position="193"/>
    </location>
</feature>
<feature type="region of interest" description="Disordered" evidence="6">
    <location>
        <begin position="1971"/>
        <end position="2001"/>
    </location>
</feature>
<feature type="compositionally biased region" description="Basic and acidic residues" evidence="6">
    <location>
        <begin position="1322"/>
        <end position="1335"/>
    </location>
</feature>
<feature type="compositionally biased region" description="Polar residues" evidence="6">
    <location>
        <begin position="1258"/>
        <end position="1268"/>
    </location>
</feature>
<protein>
    <recommendedName>
        <fullName evidence="8">Amino acid transporter transmembrane domain-containing protein</fullName>
    </recommendedName>
</protein>
<dbReference type="Proteomes" id="UP001303046">
    <property type="component" value="Unassembled WGS sequence"/>
</dbReference>
<feature type="region of interest" description="Disordered" evidence="6">
    <location>
        <begin position="1449"/>
        <end position="1610"/>
    </location>
</feature>
<feature type="transmembrane region" description="Helical" evidence="7">
    <location>
        <begin position="2120"/>
        <end position="2138"/>
    </location>
</feature>
<feature type="transmembrane region" description="Helical" evidence="7">
    <location>
        <begin position="41"/>
        <end position="66"/>
    </location>
</feature>
<evidence type="ECO:0000256" key="5">
    <source>
        <dbReference type="SAM" id="Coils"/>
    </source>
</evidence>
<dbReference type="EMBL" id="JAVFWL010000004">
    <property type="protein sequence ID" value="KAK6752336.1"/>
    <property type="molecule type" value="Genomic_DNA"/>
</dbReference>
<comment type="subcellular location">
    <subcellularLocation>
        <location evidence="1">Membrane</location>
        <topology evidence="1">Multi-pass membrane protein</topology>
    </subcellularLocation>
</comment>
<feature type="region of interest" description="Disordered" evidence="6">
    <location>
        <begin position="1251"/>
        <end position="1367"/>
    </location>
</feature>
<evidence type="ECO:0000256" key="2">
    <source>
        <dbReference type="ARBA" id="ARBA00022692"/>
    </source>
</evidence>
<feature type="transmembrane region" description="Helical" evidence="7">
    <location>
        <begin position="2232"/>
        <end position="2256"/>
    </location>
</feature>
<evidence type="ECO:0000256" key="1">
    <source>
        <dbReference type="ARBA" id="ARBA00004141"/>
    </source>
</evidence>
<dbReference type="Pfam" id="PF01490">
    <property type="entry name" value="Aa_trans"/>
    <property type="match status" value="1"/>
</dbReference>
<feature type="compositionally biased region" description="Low complexity" evidence="6">
    <location>
        <begin position="1465"/>
        <end position="1475"/>
    </location>
</feature>
<keyword evidence="2 7" id="KW-0812">Transmembrane</keyword>
<dbReference type="PANTHER" id="PTHR22950">
    <property type="entry name" value="AMINO ACID TRANSPORTER"/>
    <property type="match status" value="1"/>
</dbReference>
<dbReference type="SUPFAM" id="SSF81321">
    <property type="entry name" value="Family A G protein-coupled receptor-like"/>
    <property type="match status" value="1"/>
</dbReference>
<name>A0ABR1DS69_NECAM</name>
<evidence type="ECO:0000256" key="3">
    <source>
        <dbReference type="ARBA" id="ARBA00022989"/>
    </source>
</evidence>
<proteinExistence type="predicted"/>
<feature type="transmembrane region" description="Helical" evidence="7">
    <location>
        <begin position="2308"/>
        <end position="2332"/>
    </location>
</feature>
<organism evidence="9 10">
    <name type="scientific">Necator americanus</name>
    <name type="common">Human hookworm</name>
    <dbReference type="NCBI Taxonomy" id="51031"/>
    <lineage>
        <taxon>Eukaryota</taxon>
        <taxon>Metazoa</taxon>
        <taxon>Ecdysozoa</taxon>
        <taxon>Nematoda</taxon>
        <taxon>Chromadorea</taxon>
        <taxon>Rhabditida</taxon>
        <taxon>Rhabditina</taxon>
        <taxon>Rhabditomorpha</taxon>
        <taxon>Strongyloidea</taxon>
        <taxon>Ancylostomatidae</taxon>
        <taxon>Bunostominae</taxon>
        <taxon>Necator</taxon>
    </lineage>
</organism>
<evidence type="ECO:0000313" key="10">
    <source>
        <dbReference type="Proteomes" id="UP001303046"/>
    </source>
</evidence>
<feature type="transmembrane region" description="Helical" evidence="7">
    <location>
        <begin position="271"/>
        <end position="297"/>
    </location>
</feature>
<feature type="compositionally biased region" description="Basic and acidic residues" evidence="6">
    <location>
        <begin position="1482"/>
        <end position="1491"/>
    </location>
</feature>
<gene>
    <name evidence="9" type="primary">Necator_chrIV.g16936</name>
    <name evidence="9" type="ORF">RB195_003638</name>
</gene>
<evidence type="ECO:0000256" key="6">
    <source>
        <dbReference type="SAM" id="MobiDB-lite"/>
    </source>
</evidence>
<keyword evidence="4 7" id="KW-0472">Membrane</keyword>
<feature type="region of interest" description="Disordered" evidence="6">
    <location>
        <begin position="14"/>
        <end position="37"/>
    </location>
</feature>
<feature type="transmembrane region" description="Helical" evidence="7">
    <location>
        <begin position="72"/>
        <end position="93"/>
    </location>
</feature>
<feature type="transmembrane region" description="Helical" evidence="7">
    <location>
        <begin position="2079"/>
        <end position="2099"/>
    </location>
</feature>
<feature type="transmembrane region" description="Helical" evidence="7">
    <location>
        <begin position="136"/>
        <end position="156"/>
    </location>
</feature>
<feature type="transmembrane region" description="Helical" evidence="7">
    <location>
        <begin position="200"/>
        <end position="220"/>
    </location>
</feature>
<feature type="transmembrane region" description="Helical" evidence="7">
    <location>
        <begin position="2189"/>
        <end position="2212"/>
    </location>
</feature>
<sequence length="2367" mass="265479">MPHVSVVDFTLEKDDPKKVPYNDKEKQNEQKESKKKEEKKISAHLTIINFLKGMIGPGCFSLPLAFREAGLWTGFALVFIVGLLSTICMSKLVKCSQFLTSRQPKVQSLNYAEMADESFRQSFPFLRNYGHMARRFVNLCLSSLVLGICSIYYIFVVDHTREVLASIWPQFQISKFSYLVIAIVPFILLSYVRSIRVMSYISLAGNVFMALSIILIFSQLLPAEHLTAELPWFTSFRRVVLATGAVIYSFEGQALILPLENRMKHPSEMRGWTGVLSTGMALVTITYVACGFFGYITYGENVKESITLNMDDGILNITMKIFLALVVYSGYLLQLYTLTETFHPSLVRFAEGRTMDTAKLTLILDYVLRTAIVLVSFVVAVLIPNLADLMPLIGVTAGMFLALIIPPTVDVTTFLPIYLKEKRYYESIIMGKMGQAALTFSSPSQNNANLDLLRRIDSLLTFYFLNENEKLFNDITKHIHSERFIGCFVDVTNNTKYSSTDLILVGQVFDKIARFVASGRPSNHRFNLKSGLASKWVDLVRFFKGLSSEEVKQFGAHLWLSSSKLFLSSSDFKLLSNEWNDIFLPMEHWFSSLDGDVVEVCLNKWIDLIAFVGSKSTPGGRNKLNKLIPMFCKPLRSRTMINKLRSAKPIINGYLALIKAFKDVLDEHFEELIICFLRFLAGRAAVVITATEDIQDKLKRSIHLKSTDLVLTCSPPSHLDYLLDGRPYRAFEESASHILPLICSLLGVAHNDGDKELVECVPVCGKNPLLIQKYTIFLGQMIRLAGIVDEKQLHTICSCFAVLAERIGCIEETAVKQSQSKLLFLQIKAWIDENYYNMKELESALCQLFKPKDLSMNAYTADDWPGMKILEAVLENSADGEISKLIEVVAETIHALFESPCIILRRADELTDLINEHPNRFETVSLLKAWAHLASIVKDYVRETDDINEGNIIEPDYPTTFGVLRLVFKIANRVNDEVDPGLIEKCCSAFELLYAEAQTTIRHEFGGGADMVLRGIFEDLIPPESLCCCNIYVSALTSIVDVYPFKLFNQNGLFSGSSLEFNALGEISGLVDPLKVVAKKLIELVDSTEGKLPRSTQDSLLAIANVCERIFKEVARPDVVRNLFVALSDLLKDMYPKFFGDDVRFKEVSQAALKSYLSILELVKTKVAGPFDDSLLAGCEPFLARLLGGLSGKRSKLRVSAAELWNKTFAGSKSLTYSKEFRKVLTTLVQKRVIYAPGLSRKSLSSSDINEYRELESPSDSATNSRSGRNVKDKVNGEVQKDEDSTCGDSINTNSSRGGRRRTKRSPVDTSADGGTPKKKSAREDIVFPEEEKPLKTLPPSPFIKKSSEQGLRSTPTRDSTPRTKRRNFVGLLEEDSVDYVPIAPSESAKKMKLTDRQKEIFSEKRDRMPFLDEDSQQLAVIKNIEKTFDLDSSQSTSLDTAFPASLAEVKEESTKRKENTVDIAADSDSSAGASSRRKTKIKLDFDKADTSESNPNDNEFPSDDGATGDSSESVEEMSDCPVSIKMVEPNLESEDSIGSSGEASAELSAESETDVGKKEENPLRSRRTQKKGTPTKYVARKRRSLLKSAEKEKPRRMSRGSKVRLSTVEDATQTVDELEKLGDVAEVRCAVNHEEDMLPLREIGEVLTTLEPMNLDEELCGQNKAYEADESPEKVTGDSEKVASAVTPSVIQRITGTPGILKKANSPSTAEKKLRRVHFDNGFENTTEDFASKTLGDVIKTSAEEQFPSSPKSVLKVVTPRRPFAHLQMAKDKISLTSPVVPQSDNNGTSPVKSEADLDDQPLFPELMECQESIVKVVGKLLPISTTTGSITLRKTLEARGILQIRHLAAMTRREISALNIKKPRVETTLKALSQFARDRAPTPKITVIKEAVVPETEAARPEGEAAPPEAEVAVPEGEIAAVPLEKSEAIAMNQDAERNAAIDNADNSDDGRSENFDVLEEAVATAEEDEAAVVSPTKEAAEPEEMSCSSDLSPDHIHPDPLSTYAEKLRLWRETVLEANRELEAALRTAEQSGVNLEDLRSKRGLLMMVQFWMTSLSQERPHLFTINDDPEAIRIGIIYLCLSFFMIPFYCVFNWVMFTDKEITRVLVYRLMNHLHLIDFGQLLCHFISGFFPIFPEITHRSRFFSSFIGSTVNSLWQAMFPYLCVLSISRILIIRKKMDGNILMWQLKGIIIFGWIFTITVWLWSWFGMAFVFGKISWEYDFSKWSSIYLKIIELAWCWPSILICYLMYVGITIHLLMTKREISTKKSHKQEILIFSQATLSNGYMFGLMVAWNASGLLGLTQNYYQCIINCIWISFCYLNPLLLLILNKTIRQKFLAFFLPQRYAPKTVSIQKKTVATISAI</sequence>
<evidence type="ECO:0000256" key="4">
    <source>
        <dbReference type="ARBA" id="ARBA00023136"/>
    </source>
</evidence>
<keyword evidence="3 7" id="KW-1133">Transmembrane helix</keyword>
<feature type="compositionally biased region" description="Basic and acidic residues" evidence="6">
    <location>
        <begin position="1555"/>
        <end position="1564"/>
    </location>
</feature>
<accession>A0ABR1DS69</accession>
<feature type="transmembrane region" description="Helical" evidence="7">
    <location>
        <begin position="2158"/>
        <end position="2177"/>
    </location>
</feature>
<feature type="transmembrane region" description="Helical" evidence="7">
    <location>
        <begin position="317"/>
        <end position="339"/>
    </location>
</feature>
<feature type="compositionally biased region" description="Low complexity" evidence="6">
    <location>
        <begin position="1537"/>
        <end position="1551"/>
    </location>
</feature>